<protein>
    <recommendedName>
        <fullName evidence="3">NTP pyrophosphohydrolase MazG putative catalytic core domain-containing protein</fullName>
    </recommendedName>
</protein>
<dbReference type="SUPFAM" id="SSF101386">
    <property type="entry name" value="all-alpha NTP pyrophosphatases"/>
    <property type="match status" value="1"/>
</dbReference>
<organism evidence="1 2">
    <name type="scientific">Maritalea myrionectae</name>
    <dbReference type="NCBI Taxonomy" id="454601"/>
    <lineage>
        <taxon>Bacteria</taxon>
        <taxon>Pseudomonadati</taxon>
        <taxon>Pseudomonadota</taxon>
        <taxon>Alphaproteobacteria</taxon>
        <taxon>Hyphomicrobiales</taxon>
        <taxon>Devosiaceae</taxon>
        <taxon>Maritalea</taxon>
    </lineage>
</organism>
<dbReference type="EMBL" id="CP021330">
    <property type="protein sequence ID" value="AVX04218.1"/>
    <property type="molecule type" value="Genomic_DNA"/>
</dbReference>
<proteinExistence type="predicted"/>
<gene>
    <name evidence="1" type="ORF">MXMO3_01692</name>
</gene>
<dbReference type="Proteomes" id="UP000258927">
    <property type="component" value="Chromosome"/>
</dbReference>
<dbReference type="Gene3D" id="1.10.287.1080">
    <property type="entry name" value="MazG-like"/>
    <property type="match status" value="1"/>
</dbReference>
<evidence type="ECO:0000313" key="1">
    <source>
        <dbReference type="EMBL" id="AVX04218.1"/>
    </source>
</evidence>
<dbReference type="AlphaFoldDB" id="A0A2R4MDV1"/>
<keyword evidence="2" id="KW-1185">Reference proteome</keyword>
<dbReference type="KEGG" id="mmyr:MXMO3_01692"/>
<accession>A0A2R4MDV1</accession>
<evidence type="ECO:0008006" key="3">
    <source>
        <dbReference type="Google" id="ProtNLM"/>
    </source>
</evidence>
<evidence type="ECO:0000313" key="2">
    <source>
        <dbReference type="Proteomes" id="UP000258927"/>
    </source>
</evidence>
<dbReference type="CDD" id="cd11542">
    <property type="entry name" value="NTP-PPase_u5"/>
    <property type="match status" value="1"/>
</dbReference>
<dbReference type="RefSeq" id="WP_205468104.1">
    <property type="nucleotide sequence ID" value="NZ_CP021330.1"/>
</dbReference>
<reference evidence="1 2" key="1">
    <citation type="submission" date="2017-05" db="EMBL/GenBank/DDBJ databases">
        <title>Genome Analysis of Maritalea myrionectae HL2708#5.</title>
        <authorList>
            <consortium name="Cotde Inc.-PKNU"/>
            <person name="Jang D."/>
            <person name="Oh H.-M."/>
        </authorList>
    </citation>
    <scope>NUCLEOTIDE SEQUENCE [LARGE SCALE GENOMIC DNA]</scope>
    <source>
        <strain evidence="1 2">HL2708#5</strain>
    </source>
</reference>
<sequence>MTNTEELIAEGLTAFTLMAHNNSRAAGWYSDLETGEALDRNVPEMMALIHSEISEALEAFRKNLKDEKLPERDGVEVELADAMIRIADLAAYLRCDIGAAVIQKMRFNKTREDHKIQNRKQGGKKF</sequence>
<name>A0A2R4MDV1_9HYPH</name>